<reference evidence="3" key="1">
    <citation type="submission" date="2016-09" db="EMBL/GenBank/DDBJ databases">
        <title>Streptomyces puniciscabiei strain:TW1S1 Genome sequencing and assembly.</title>
        <authorList>
            <person name="Kim M.-K."/>
            <person name="Kim S.B."/>
        </authorList>
    </citation>
    <scope>NUCLEOTIDE SEQUENCE [LARGE SCALE GENOMIC DNA]</scope>
    <source>
        <strain evidence="3">TW1S1</strain>
    </source>
</reference>
<evidence type="ECO:0000313" key="3">
    <source>
        <dbReference type="Proteomes" id="UP000094960"/>
    </source>
</evidence>
<evidence type="ECO:0000313" key="2">
    <source>
        <dbReference type="EMBL" id="AOR36118.1"/>
    </source>
</evidence>
<keyword evidence="3" id="KW-1185">Reference proteome</keyword>
<name>A0A1D7YKJ1_9ACTN</name>
<dbReference type="Proteomes" id="UP000094960">
    <property type="component" value="Chromosome"/>
</dbReference>
<gene>
    <name evidence="2" type="ORF">BFF78_38225</name>
</gene>
<evidence type="ECO:0000256" key="1">
    <source>
        <dbReference type="SAM" id="MobiDB-lite"/>
    </source>
</evidence>
<organism evidence="2 3">
    <name type="scientific">Streptomyces fodineus</name>
    <dbReference type="NCBI Taxonomy" id="1904616"/>
    <lineage>
        <taxon>Bacteria</taxon>
        <taxon>Bacillati</taxon>
        <taxon>Actinomycetota</taxon>
        <taxon>Actinomycetes</taxon>
        <taxon>Kitasatosporales</taxon>
        <taxon>Streptomycetaceae</taxon>
        <taxon>Streptomyces</taxon>
    </lineage>
</organism>
<sequence>MWDAVPPRQPPVSSAHGPFALPPDIRDGSVLRQLAHAWAEFAARRTRPQARTSGWIQLV</sequence>
<accession>A0A1D7YKJ1</accession>
<dbReference type="AlphaFoldDB" id="A0A1D7YKJ1"/>
<proteinExistence type="predicted"/>
<protein>
    <submittedName>
        <fullName evidence="2">Uncharacterized protein</fullName>
    </submittedName>
</protein>
<dbReference type="KEGG" id="spun:BFF78_38225"/>
<feature type="region of interest" description="Disordered" evidence="1">
    <location>
        <begin position="1"/>
        <end position="20"/>
    </location>
</feature>
<dbReference type="EMBL" id="CP017248">
    <property type="protein sequence ID" value="AOR36118.1"/>
    <property type="molecule type" value="Genomic_DNA"/>
</dbReference>